<dbReference type="EMBL" id="JAWNGG020000235">
    <property type="protein sequence ID" value="KAK9295905.1"/>
    <property type="molecule type" value="Genomic_DNA"/>
</dbReference>
<evidence type="ECO:0000313" key="3">
    <source>
        <dbReference type="Proteomes" id="UP001432146"/>
    </source>
</evidence>
<feature type="compositionally biased region" description="Polar residues" evidence="1">
    <location>
        <begin position="1"/>
        <end position="11"/>
    </location>
</feature>
<organism evidence="2 3">
    <name type="scientific">Tetragonisca angustula</name>
    <dbReference type="NCBI Taxonomy" id="166442"/>
    <lineage>
        <taxon>Eukaryota</taxon>
        <taxon>Metazoa</taxon>
        <taxon>Ecdysozoa</taxon>
        <taxon>Arthropoda</taxon>
        <taxon>Hexapoda</taxon>
        <taxon>Insecta</taxon>
        <taxon>Pterygota</taxon>
        <taxon>Neoptera</taxon>
        <taxon>Endopterygota</taxon>
        <taxon>Hymenoptera</taxon>
        <taxon>Apocrita</taxon>
        <taxon>Aculeata</taxon>
        <taxon>Apoidea</taxon>
        <taxon>Anthophila</taxon>
        <taxon>Apidae</taxon>
        <taxon>Tetragonisca</taxon>
    </lineage>
</organism>
<dbReference type="Proteomes" id="UP001432146">
    <property type="component" value="Unassembled WGS sequence"/>
</dbReference>
<reference evidence="2 3" key="1">
    <citation type="submission" date="2024-05" db="EMBL/GenBank/DDBJ databases">
        <title>The nuclear and mitochondrial genome assemblies of Tetragonisca angustula (Apidae: Meliponini), a tiny yet remarkable pollinator in the Neotropics.</title>
        <authorList>
            <person name="Ferrari R."/>
            <person name="Ricardo P.C."/>
            <person name="Dias F.C."/>
            <person name="Araujo N.S."/>
            <person name="Soares D.O."/>
            <person name="Zhou Q.-S."/>
            <person name="Zhu C.-D."/>
            <person name="Coutinho L."/>
            <person name="Airas M.C."/>
            <person name="Batista T.M."/>
        </authorList>
    </citation>
    <scope>NUCLEOTIDE SEQUENCE [LARGE SCALE GENOMIC DNA]</scope>
    <source>
        <strain evidence="2">ASF017062</strain>
        <tissue evidence="2">Abdomen</tissue>
    </source>
</reference>
<gene>
    <name evidence="2" type="ORF">QLX08_009922</name>
</gene>
<evidence type="ECO:0000313" key="2">
    <source>
        <dbReference type="EMBL" id="KAK9295905.1"/>
    </source>
</evidence>
<proteinExistence type="predicted"/>
<sequence>MIAENQESVMDSCSARAEAQPVTEANEIAKAPQENSRPFVSERTIVDHNIPGGQISYCEGQALIWG</sequence>
<dbReference type="AlphaFoldDB" id="A0AAW0ZE61"/>
<protein>
    <submittedName>
        <fullName evidence="2">Uncharacterized protein</fullName>
    </submittedName>
</protein>
<keyword evidence="3" id="KW-1185">Reference proteome</keyword>
<comment type="caution">
    <text evidence="2">The sequence shown here is derived from an EMBL/GenBank/DDBJ whole genome shotgun (WGS) entry which is preliminary data.</text>
</comment>
<evidence type="ECO:0000256" key="1">
    <source>
        <dbReference type="SAM" id="MobiDB-lite"/>
    </source>
</evidence>
<feature type="region of interest" description="Disordered" evidence="1">
    <location>
        <begin position="1"/>
        <end position="39"/>
    </location>
</feature>
<accession>A0AAW0ZE61</accession>
<name>A0AAW0ZE61_9HYME</name>